<dbReference type="CDD" id="cd00104">
    <property type="entry name" value="KAZAL_FS"/>
    <property type="match status" value="1"/>
</dbReference>
<evidence type="ECO:0000259" key="1">
    <source>
        <dbReference type="PROSITE" id="PS51465"/>
    </source>
</evidence>
<dbReference type="Proteomes" id="UP000256373">
    <property type="component" value="Unassembled WGS sequence"/>
</dbReference>
<dbReference type="OrthoDB" id="9800302at2"/>
<organism evidence="2 3">
    <name type="scientific">Dyadobacter luteus</name>
    <dbReference type="NCBI Taxonomy" id="2259619"/>
    <lineage>
        <taxon>Bacteria</taxon>
        <taxon>Pseudomonadati</taxon>
        <taxon>Bacteroidota</taxon>
        <taxon>Cytophagia</taxon>
        <taxon>Cytophagales</taxon>
        <taxon>Spirosomataceae</taxon>
        <taxon>Dyadobacter</taxon>
    </lineage>
</organism>
<keyword evidence="3" id="KW-1185">Reference proteome</keyword>
<reference evidence="2 3" key="1">
    <citation type="submission" date="2018-07" db="EMBL/GenBank/DDBJ databases">
        <title>Dyadobacter roseus sp. nov., isolated from rose rhizosphere soil.</title>
        <authorList>
            <person name="Chen L."/>
        </authorList>
    </citation>
    <scope>NUCLEOTIDE SEQUENCE [LARGE SCALE GENOMIC DNA]</scope>
    <source>
        <strain evidence="2 3">RS19</strain>
    </source>
</reference>
<dbReference type="PROSITE" id="PS51465">
    <property type="entry name" value="KAZAL_2"/>
    <property type="match status" value="1"/>
</dbReference>
<proteinExistence type="predicted"/>
<evidence type="ECO:0000313" key="2">
    <source>
        <dbReference type="EMBL" id="REA62938.1"/>
    </source>
</evidence>
<dbReference type="RefSeq" id="WP_115830251.1">
    <property type="nucleotide sequence ID" value="NZ_QNUL01000004.1"/>
</dbReference>
<accession>A0A3D8YFB1</accession>
<dbReference type="SUPFAM" id="SSF100895">
    <property type="entry name" value="Kazal-type serine protease inhibitors"/>
    <property type="match status" value="1"/>
</dbReference>
<dbReference type="AlphaFoldDB" id="A0A3D8YFB1"/>
<feature type="domain" description="Kazal-like" evidence="1">
    <location>
        <begin position="20"/>
        <end position="72"/>
    </location>
</feature>
<dbReference type="Pfam" id="PF00050">
    <property type="entry name" value="Kazal_1"/>
    <property type="match status" value="1"/>
</dbReference>
<sequence>MKITSKLIPLLLLLGCHAGKTLKKDCAEKTRDDSMCLAIYEPVCGCNQKTYGNECEARAYGITVFTKGECPDKE</sequence>
<dbReference type="InterPro" id="IPR002350">
    <property type="entry name" value="Kazal_dom"/>
</dbReference>
<dbReference type="EMBL" id="QNUL01000004">
    <property type="protein sequence ID" value="REA62938.1"/>
    <property type="molecule type" value="Genomic_DNA"/>
</dbReference>
<dbReference type="InterPro" id="IPR036058">
    <property type="entry name" value="Kazal_dom_sf"/>
</dbReference>
<protein>
    <submittedName>
        <fullName evidence="2">Protease inhibitor Kazal-type</fullName>
    </submittedName>
</protein>
<evidence type="ECO:0000313" key="3">
    <source>
        <dbReference type="Proteomes" id="UP000256373"/>
    </source>
</evidence>
<dbReference type="Gene3D" id="3.30.60.30">
    <property type="match status" value="1"/>
</dbReference>
<gene>
    <name evidence="2" type="ORF">DSL64_07750</name>
</gene>
<dbReference type="SMART" id="SM00280">
    <property type="entry name" value="KAZAL"/>
    <property type="match status" value="1"/>
</dbReference>
<comment type="caution">
    <text evidence="2">The sequence shown here is derived from an EMBL/GenBank/DDBJ whole genome shotgun (WGS) entry which is preliminary data.</text>
</comment>
<name>A0A3D8YFB1_9BACT</name>